<gene>
    <name evidence="1" type="ORF">VaNZ11_013304</name>
</gene>
<keyword evidence="2" id="KW-1185">Reference proteome</keyword>
<name>A0ABQ5SG96_9CHLO</name>
<comment type="caution">
    <text evidence="1">The sequence shown here is derived from an EMBL/GenBank/DDBJ whole genome shotgun (WGS) entry which is preliminary data.</text>
</comment>
<feature type="non-terminal residue" evidence="1">
    <location>
        <position position="1"/>
    </location>
</feature>
<reference evidence="1 2" key="1">
    <citation type="journal article" date="2023" name="IScience">
        <title>Expanded male sex-determining region conserved during the evolution of homothallism in the green alga Volvox.</title>
        <authorList>
            <person name="Yamamoto K."/>
            <person name="Matsuzaki R."/>
            <person name="Mahakham W."/>
            <person name="Heman W."/>
            <person name="Sekimoto H."/>
            <person name="Kawachi M."/>
            <person name="Minakuchi Y."/>
            <person name="Toyoda A."/>
            <person name="Nozaki H."/>
        </authorList>
    </citation>
    <scope>NUCLEOTIDE SEQUENCE [LARGE SCALE GENOMIC DNA]</scope>
    <source>
        <strain evidence="1 2">NIES-4468</strain>
    </source>
</reference>
<evidence type="ECO:0000313" key="2">
    <source>
        <dbReference type="Proteomes" id="UP001165090"/>
    </source>
</evidence>
<accession>A0ABQ5SG96</accession>
<organism evidence="1 2">
    <name type="scientific">Volvox africanus</name>
    <dbReference type="NCBI Taxonomy" id="51714"/>
    <lineage>
        <taxon>Eukaryota</taxon>
        <taxon>Viridiplantae</taxon>
        <taxon>Chlorophyta</taxon>
        <taxon>core chlorophytes</taxon>
        <taxon>Chlorophyceae</taxon>
        <taxon>CS clade</taxon>
        <taxon>Chlamydomonadales</taxon>
        <taxon>Volvocaceae</taxon>
        <taxon>Volvox</taxon>
    </lineage>
</organism>
<evidence type="ECO:0008006" key="3">
    <source>
        <dbReference type="Google" id="ProtNLM"/>
    </source>
</evidence>
<protein>
    <recommendedName>
        <fullName evidence="3">Leishmanolysin-like peptidase</fullName>
    </recommendedName>
</protein>
<sequence length="147" mass="16749">NYTMEGYRFEGVCASFESDYSPEGLQCLTNDDCAVPPVPFNNTLLDSCNDILPCTVLLDTDLAGEVKGQRVAWRRRPLEVIYGRRERLRINTSCYFSIYLLCAVVVSCCRADDETMRCVLHGPCWAEGAWKVRRHAGLPPRPRSRRQ</sequence>
<evidence type="ECO:0000313" key="1">
    <source>
        <dbReference type="EMBL" id="GLI68804.1"/>
    </source>
</evidence>
<proteinExistence type="predicted"/>
<dbReference type="Proteomes" id="UP001165090">
    <property type="component" value="Unassembled WGS sequence"/>
</dbReference>
<dbReference type="EMBL" id="BSDZ01000080">
    <property type="protein sequence ID" value="GLI68804.1"/>
    <property type="molecule type" value="Genomic_DNA"/>
</dbReference>